<dbReference type="OrthoDB" id="10262005at2759"/>
<evidence type="ECO:0000313" key="3">
    <source>
        <dbReference type="EMBL" id="KAG8037891.1"/>
    </source>
</evidence>
<proteinExistence type="predicted"/>
<protein>
    <submittedName>
        <fullName evidence="3">Uncharacterized protein</fullName>
    </submittedName>
</protein>
<comment type="caution">
    <text evidence="3">The sequence shown here is derived from an EMBL/GenBank/DDBJ whole genome shotgun (WGS) entry which is preliminary data.</text>
</comment>
<dbReference type="Proteomes" id="UP000729913">
    <property type="component" value="Unassembled WGS sequence"/>
</dbReference>
<keyword evidence="2" id="KW-0677">Repeat</keyword>
<dbReference type="InterPro" id="IPR001611">
    <property type="entry name" value="Leu-rich_rpt"/>
</dbReference>
<evidence type="ECO:0000313" key="4">
    <source>
        <dbReference type="Proteomes" id="UP000729913"/>
    </source>
</evidence>
<dbReference type="InterPro" id="IPR050836">
    <property type="entry name" value="SDS22/Internalin_LRR"/>
</dbReference>
<name>A0A8J5UYQ3_9HYME</name>
<gene>
    <name evidence="3" type="ORF">G9C98_006102</name>
</gene>
<dbReference type="SMART" id="SM00365">
    <property type="entry name" value="LRR_SD22"/>
    <property type="match status" value="3"/>
</dbReference>
<evidence type="ECO:0000256" key="2">
    <source>
        <dbReference type="ARBA" id="ARBA00022737"/>
    </source>
</evidence>
<dbReference type="PANTHER" id="PTHR46652">
    <property type="entry name" value="LEUCINE-RICH REPEAT AND IQ DOMAIN-CONTAINING PROTEIN 1-RELATED"/>
    <property type="match status" value="1"/>
</dbReference>
<dbReference type="EMBL" id="JAAOIC020000047">
    <property type="protein sequence ID" value="KAG8037891.1"/>
    <property type="molecule type" value="Genomic_DNA"/>
</dbReference>
<dbReference type="AlphaFoldDB" id="A0A8J5UYQ3"/>
<sequence>MNDKFIDAIGNLSDLKNLRVIYLQNNSISKIENLLFTTNLTHLYLQHNNIFKIENLNNLYYLKCLFIGYNNICVVEEMENLENLVELDIENQRLLTGESLIFDPKSLKTLSGNLKILNVTGNNICYLKPLNCLYNLEILIAKNNNISEIIDVIETVKVLKSLVELQLENNPVICKLRYRENVIANSCSLSIYTNYYFLNL</sequence>
<reference evidence="3" key="1">
    <citation type="submission" date="2020-03" db="EMBL/GenBank/DDBJ databases">
        <authorList>
            <person name="Chebbi M.A."/>
            <person name="Drezen J.M."/>
        </authorList>
    </citation>
    <scope>NUCLEOTIDE SEQUENCE</scope>
    <source>
        <tissue evidence="3">Whole body</tissue>
    </source>
</reference>
<dbReference type="PANTHER" id="PTHR46652:SF3">
    <property type="entry name" value="LEUCINE-RICH REPEAT-CONTAINING PROTEIN 9"/>
    <property type="match status" value="1"/>
</dbReference>
<dbReference type="PROSITE" id="PS51450">
    <property type="entry name" value="LRR"/>
    <property type="match status" value="3"/>
</dbReference>
<evidence type="ECO:0000256" key="1">
    <source>
        <dbReference type="ARBA" id="ARBA00022614"/>
    </source>
</evidence>
<keyword evidence="4" id="KW-1185">Reference proteome</keyword>
<keyword evidence="1" id="KW-0433">Leucine-rich repeat</keyword>
<reference evidence="3" key="2">
    <citation type="submission" date="2021-04" db="EMBL/GenBank/DDBJ databases">
        <title>Genome-wide patterns of bracovirus chromosomal integration into multiple host tissues during parasitism.</title>
        <authorList>
            <person name="Chebbi M.A.C."/>
        </authorList>
    </citation>
    <scope>NUCLEOTIDE SEQUENCE</scope>
    <source>
        <tissue evidence="3">Whole body</tissue>
    </source>
</reference>
<accession>A0A8J5UYQ3</accession>
<dbReference type="CDD" id="cd21340">
    <property type="entry name" value="PPP1R42"/>
    <property type="match status" value="1"/>
</dbReference>
<organism evidence="3 4">
    <name type="scientific">Cotesia typhae</name>
    <dbReference type="NCBI Taxonomy" id="2053667"/>
    <lineage>
        <taxon>Eukaryota</taxon>
        <taxon>Metazoa</taxon>
        <taxon>Ecdysozoa</taxon>
        <taxon>Arthropoda</taxon>
        <taxon>Hexapoda</taxon>
        <taxon>Insecta</taxon>
        <taxon>Pterygota</taxon>
        <taxon>Neoptera</taxon>
        <taxon>Endopterygota</taxon>
        <taxon>Hymenoptera</taxon>
        <taxon>Apocrita</taxon>
        <taxon>Ichneumonoidea</taxon>
        <taxon>Braconidae</taxon>
        <taxon>Microgastrinae</taxon>
        <taxon>Cotesia</taxon>
    </lineage>
</organism>